<evidence type="ECO:0000256" key="2">
    <source>
        <dbReference type="SAM" id="Phobius"/>
    </source>
</evidence>
<dbReference type="InterPro" id="IPR045551">
    <property type="entry name" value="bpX3"/>
</dbReference>
<name>A0A1G7REM4_9FLAO</name>
<feature type="transmembrane region" description="Helical" evidence="2">
    <location>
        <begin position="254"/>
        <end position="274"/>
    </location>
</feature>
<accession>A0A1G7REM4</accession>
<reference evidence="5" key="1">
    <citation type="submission" date="2016-10" db="EMBL/GenBank/DDBJ databases">
        <authorList>
            <person name="Varghese N."/>
            <person name="Submissions S."/>
        </authorList>
    </citation>
    <scope>NUCLEOTIDE SEQUENCE [LARGE SCALE GENOMIC DNA]</scope>
    <source>
        <strain evidence="5">DSM 19684</strain>
    </source>
</reference>
<protein>
    <recommendedName>
        <fullName evidence="3">MoxR-vWA-beta-propeller ternary system domain-containing protein</fullName>
    </recommendedName>
</protein>
<feature type="transmembrane region" description="Helical" evidence="2">
    <location>
        <begin position="535"/>
        <end position="556"/>
    </location>
</feature>
<feature type="transmembrane region" description="Helical" evidence="2">
    <location>
        <begin position="478"/>
        <end position="496"/>
    </location>
</feature>
<keyword evidence="2" id="KW-0812">Transmembrane</keyword>
<keyword evidence="2" id="KW-0472">Membrane</keyword>
<proteinExistence type="predicted"/>
<dbReference type="Pfam" id="PF19919">
    <property type="entry name" value="bpX3"/>
    <property type="match status" value="1"/>
</dbReference>
<dbReference type="RefSeq" id="WP_089874340.1">
    <property type="nucleotide sequence ID" value="NZ_FNBH01000003.1"/>
</dbReference>
<dbReference type="OrthoDB" id="1273630at2"/>
<feature type="domain" description="MoxR-vWA-beta-propeller ternary system" evidence="3">
    <location>
        <begin position="2"/>
        <end position="171"/>
    </location>
</feature>
<gene>
    <name evidence="4" type="ORF">SAMN05421825_2648</name>
</gene>
<evidence type="ECO:0000259" key="3">
    <source>
        <dbReference type="Pfam" id="PF19919"/>
    </source>
</evidence>
<keyword evidence="5" id="KW-1185">Reference proteome</keyword>
<evidence type="ECO:0000313" key="5">
    <source>
        <dbReference type="Proteomes" id="UP000199203"/>
    </source>
</evidence>
<dbReference type="EMBL" id="FNBH01000003">
    <property type="protein sequence ID" value="SDG09218.1"/>
    <property type="molecule type" value="Genomic_DNA"/>
</dbReference>
<feature type="compositionally biased region" description="Polar residues" evidence="1">
    <location>
        <begin position="280"/>
        <end position="298"/>
    </location>
</feature>
<keyword evidence="2" id="KW-1133">Transmembrane helix</keyword>
<sequence length="569" mass="64953">MELIIKPFSENSYPKKGILIRSSSPLVWLSEMEFLGINISLIRSYAIPSNEPNVLYGCLLVFDNLAPTEIGKNSYFQCVNNKLFIPENTIFYPKITREDWQNIYHDFMIMHPDFGLVKLAQQIDWVALLQESQKSNDIIIKASKGIRIPQKIESFTVEMNDEKILETLQKPQTEEEWMKNLPFDLKKVMAGNKKEVEKYLQYLEKYPDRVADLGVPLDVAGTSRGDGWSNFKFGNNWFSGIFGNNRESSGKGTFGPVWIIFAVLIILSVIRINFNSNKLEAPKQSSGSLQDVSETYTESPPPPAVMAYRSGVTDIDMKIDSMYGDKRLRLNAELMNASLSFSNTNEKSYKDYLKEGGRPINEIQSEILALNEKTNLATDSLKLVYRKKIVKFLTQNEAKYKKKIKDSLKKADSGTPSDQGIVSTILKKKQVLIEDSLGRLYGTKEYKEPEMYSKKATKVQTLDHGVSSQEKDISIFEIIYLILGIVGVIGIYSYFFRKKSLNMGGDNIPVAVKISLMVILVGMLVYLFYPVIKMYGYNLFTWILIICVVFLLYYLFSEDKTILRSDKDE</sequence>
<organism evidence="4 5">
    <name type="scientific">Epilithonimonas hungarica</name>
    <dbReference type="NCBI Taxonomy" id="454006"/>
    <lineage>
        <taxon>Bacteria</taxon>
        <taxon>Pseudomonadati</taxon>
        <taxon>Bacteroidota</taxon>
        <taxon>Flavobacteriia</taxon>
        <taxon>Flavobacteriales</taxon>
        <taxon>Weeksellaceae</taxon>
        <taxon>Chryseobacterium group</taxon>
        <taxon>Epilithonimonas</taxon>
    </lineage>
</organism>
<dbReference type="Proteomes" id="UP000199203">
    <property type="component" value="Unassembled WGS sequence"/>
</dbReference>
<feature type="transmembrane region" description="Helical" evidence="2">
    <location>
        <begin position="508"/>
        <end position="529"/>
    </location>
</feature>
<feature type="region of interest" description="Disordered" evidence="1">
    <location>
        <begin position="280"/>
        <end position="303"/>
    </location>
</feature>
<dbReference type="STRING" id="454006.SAMN05421825_2648"/>
<dbReference type="AlphaFoldDB" id="A0A1G7REM4"/>
<evidence type="ECO:0000313" key="4">
    <source>
        <dbReference type="EMBL" id="SDG09218.1"/>
    </source>
</evidence>
<evidence type="ECO:0000256" key="1">
    <source>
        <dbReference type="SAM" id="MobiDB-lite"/>
    </source>
</evidence>